<dbReference type="Proteomes" id="UP001156856">
    <property type="component" value="Unassembled WGS sequence"/>
</dbReference>
<dbReference type="AlphaFoldDB" id="A0A512J616"/>
<reference evidence="2 4" key="3">
    <citation type="submission" date="2019-07" db="EMBL/GenBank/DDBJ databases">
        <title>Whole genome shotgun sequence of Methylobacterium oxalidis NBRC 107715.</title>
        <authorList>
            <person name="Hosoyama A."/>
            <person name="Uohara A."/>
            <person name="Ohji S."/>
            <person name="Ichikawa N."/>
        </authorList>
    </citation>
    <scope>NUCLEOTIDE SEQUENCE [LARGE SCALE GENOMIC DNA]</scope>
    <source>
        <strain evidence="2 4">NBRC 107715</strain>
    </source>
</reference>
<evidence type="ECO:0000313" key="3">
    <source>
        <dbReference type="EMBL" id="GLS66295.1"/>
    </source>
</evidence>
<evidence type="ECO:0000313" key="5">
    <source>
        <dbReference type="Proteomes" id="UP001156856"/>
    </source>
</evidence>
<feature type="region of interest" description="Disordered" evidence="1">
    <location>
        <begin position="116"/>
        <end position="144"/>
    </location>
</feature>
<protein>
    <submittedName>
        <fullName evidence="2">Uncharacterized protein</fullName>
    </submittedName>
</protein>
<evidence type="ECO:0000256" key="1">
    <source>
        <dbReference type="SAM" id="MobiDB-lite"/>
    </source>
</evidence>
<dbReference type="EMBL" id="BJZU01000068">
    <property type="protein sequence ID" value="GEP05405.1"/>
    <property type="molecule type" value="Genomic_DNA"/>
</dbReference>
<dbReference type="PROSITE" id="PS51257">
    <property type="entry name" value="PROKAR_LIPOPROTEIN"/>
    <property type="match status" value="1"/>
</dbReference>
<evidence type="ECO:0000313" key="2">
    <source>
        <dbReference type="EMBL" id="GEP05405.1"/>
    </source>
</evidence>
<comment type="caution">
    <text evidence="2">The sequence shown here is derived from an EMBL/GenBank/DDBJ whole genome shotgun (WGS) entry which is preliminary data.</text>
</comment>
<gene>
    <name evidence="3" type="ORF">GCM10007888_46770</name>
    <name evidence="2" type="ORF">MOX02_34430</name>
</gene>
<sequence>MQSCPRKLAAECDLAWSIRMASCVPAVMAAGFACILWSSAAEAAHCRSGQYYRPSRGICVSERAFRRDVQRAGFHAVRGGRRLARHGRGLRIVYVEREVPVYVERPARREKVPQITLASADADNLPATTGSVGRPEPAPEASTVPLPYVTAGLQSLNPLPSKPKGWEWQR</sequence>
<proteinExistence type="predicted"/>
<reference evidence="3" key="1">
    <citation type="journal article" date="2014" name="Int. J. Syst. Evol. Microbiol.">
        <title>Complete genome of a new Firmicutes species belonging to the dominant human colonic microbiota ('Ruminococcus bicirculans') reveals two chromosomes and a selective capacity to utilize plant glucans.</title>
        <authorList>
            <consortium name="NISC Comparative Sequencing Program"/>
            <person name="Wegmann U."/>
            <person name="Louis P."/>
            <person name="Goesmann A."/>
            <person name="Henrissat B."/>
            <person name="Duncan S.H."/>
            <person name="Flint H.J."/>
        </authorList>
    </citation>
    <scope>NUCLEOTIDE SEQUENCE</scope>
    <source>
        <strain evidence="3">NBRC 107715</strain>
    </source>
</reference>
<dbReference type="EMBL" id="BSPK01000101">
    <property type="protein sequence ID" value="GLS66295.1"/>
    <property type="molecule type" value="Genomic_DNA"/>
</dbReference>
<evidence type="ECO:0000313" key="4">
    <source>
        <dbReference type="Proteomes" id="UP000321960"/>
    </source>
</evidence>
<accession>A0A512J616</accession>
<organism evidence="2 4">
    <name type="scientific">Methylobacterium oxalidis</name>
    <dbReference type="NCBI Taxonomy" id="944322"/>
    <lineage>
        <taxon>Bacteria</taxon>
        <taxon>Pseudomonadati</taxon>
        <taxon>Pseudomonadota</taxon>
        <taxon>Alphaproteobacteria</taxon>
        <taxon>Hyphomicrobiales</taxon>
        <taxon>Methylobacteriaceae</taxon>
        <taxon>Methylobacterium</taxon>
    </lineage>
</organism>
<dbReference type="Proteomes" id="UP000321960">
    <property type="component" value="Unassembled WGS sequence"/>
</dbReference>
<name>A0A512J616_9HYPH</name>
<keyword evidence="5" id="KW-1185">Reference proteome</keyword>
<reference evidence="5" key="2">
    <citation type="journal article" date="2019" name="Int. J. Syst. Evol. Microbiol.">
        <title>The Global Catalogue of Microorganisms (GCM) 10K type strain sequencing project: providing services to taxonomists for standard genome sequencing and annotation.</title>
        <authorList>
            <consortium name="The Broad Institute Genomics Platform"/>
            <consortium name="The Broad Institute Genome Sequencing Center for Infectious Disease"/>
            <person name="Wu L."/>
            <person name="Ma J."/>
        </authorList>
    </citation>
    <scope>NUCLEOTIDE SEQUENCE [LARGE SCALE GENOMIC DNA]</scope>
    <source>
        <strain evidence="5">NBRC 107715</strain>
    </source>
</reference>
<reference evidence="3" key="4">
    <citation type="submission" date="2023-01" db="EMBL/GenBank/DDBJ databases">
        <title>Draft genome sequence of Methylobacterium oxalidis strain NBRC 107715.</title>
        <authorList>
            <person name="Sun Q."/>
            <person name="Mori K."/>
        </authorList>
    </citation>
    <scope>NUCLEOTIDE SEQUENCE</scope>
    <source>
        <strain evidence="3">NBRC 107715</strain>
    </source>
</reference>